<reference evidence="2 3" key="1">
    <citation type="submission" date="2016-09" db="EMBL/GenBank/DDBJ databases">
        <title>Extensive genetic diversity and differential bi-allelic expression allows diatom success in the polar Southern Ocean.</title>
        <authorList>
            <consortium name="DOE Joint Genome Institute"/>
            <person name="Mock T."/>
            <person name="Otillar R.P."/>
            <person name="Strauss J."/>
            <person name="Dupont C."/>
            <person name="Frickenhaus S."/>
            <person name="Maumus F."/>
            <person name="Mcmullan M."/>
            <person name="Sanges R."/>
            <person name="Schmutz J."/>
            <person name="Toseland A."/>
            <person name="Valas R."/>
            <person name="Veluchamy A."/>
            <person name="Ward B.J."/>
            <person name="Allen A."/>
            <person name="Barry K."/>
            <person name="Falciatore A."/>
            <person name="Ferrante M."/>
            <person name="Fortunato A.E."/>
            <person name="Gloeckner G."/>
            <person name="Gruber A."/>
            <person name="Hipkin R."/>
            <person name="Janech M."/>
            <person name="Kroth P."/>
            <person name="Leese F."/>
            <person name="Lindquist E."/>
            <person name="Lyon B.R."/>
            <person name="Martin J."/>
            <person name="Mayer C."/>
            <person name="Parker M."/>
            <person name="Quesneville H."/>
            <person name="Raymond J."/>
            <person name="Uhlig C."/>
            <person name="Valentin K.U."/>
            <person name="Worden A.Z."/>
            <person name="Armbrust E.V."/>
            <person name="Bowler C."/>
            <person name="Green B."/>
            <person name="Moulton V."/>
            <person name="Van Oosterhout C."/>
            <person name="Grigoriev I."/>
        </authorList>
    </citation>
    <scope>NUCLEOTIDE SEQUENCE [LARGE SCALE GENOMIC DNA]</scope>
    <source>
        <strain evidence="2 3">CCMP1102</strain>
    </source>
</reference>
<feature type="transmembrane region" description="Helical" evidence="1">
    <location>
        <begin position="114"/>
        <end position="131"/>
    </location>
</feature>
<keyword evidence="1" id="KW-0472">Membrane</keyword>
<organism evidence="2 3">
    <name type="scientific">Fragilariopsis cylindrus CCMP1102</name>
    <dbReference type="NCBI Taxonomy" id="635003"/>
    <lineage>
        <taxon>Eukaryota</taxon>
        <taxon>Sar</taxon>
        <taxon>Stramenopiles</taxon>
        <taxon>Ochrophyta</taxon>
        <taxon>Bacillariophyta</taxon>
        <taxon>Bacillariophyceae</taxon>
        <taxon>Bacillariophycidae</taxon>
        <taxon>Bacillariales</taxon>
        <taxon>Bacillariaceae</taxon>
        <taxon>Fragilariopsis</taxon>
    </lineage>
</organism>
<keyword evidence="1" id="KW-1133">Transmembrane helix</keyword>
<keyword evidence="3" id="KW-1185">Reference proteome</keyword>
<evidence type="ECO:0008006" key="4">
    <source>
        <dbReference type="Google" id="ProtNLM"/>
    </source>
</evidence>
<feature type="transmembrane region" description="Helical" evidence="1">
    <location>
        <begin position="7"/>
        <end position="26"/>
    </location>
</feature>
<dbReference type="Pfam" id="PF06127">
    <property type="entry name" value="Mpo1-like"/>
    <property type="match status" value="1"/>
</dbReference>
<dbReference type="GO" id="GO:0016020">
    <property type="term" value="C:membrane"/>
    <property type="evidence" value="ECO:0007669"/>
    <property type="project" value="GOC"/>
</dbReference>
<feature type="transmembrane region" description="Helical" evidence="1">
    <location>
        <begin position="90"/>
        <end position="108"/>
    </location>
</feature>
<dbReference type="Proteomes" id="UP000095751">
    <property type="component" value="Unassembled WGS sequence"/>
</dbReference>
<protein>
    <recommendedName>
        <fullName evidence="4">DUF962-domain-containing protein</fullName>
    </recommendedName>
</protein>
<dbReference type="EMBL" id="KV784394">
    <property type="protein sequence ID" value="OEU06963.1"/>
    <property type="molecule type" value="Genomic_DNA"/>
</dbReference>
<dbReference type="InParanoid" id="A0A1E7EN13"/>
<dbReference type="GO" id="GO:0005783">
    <property type="term" value="C:endoplasmic reticulum"/>
    <property type="evidence" value="ECO:0007669"/>
    <property type="project" value="TreeGrafter"/>
</dbReference>
<feature type="non-terminal residue" evidence="2">
    <location>
        <position position="1"/>
    </location>
</feature>
<dbReference type="KEGG" id="fcy:FRACYDRAFT_141877"/>
<accession>A0A1E7EN13</accession>
<dbReference type="InterPro" id="IPR009305">
    <property type="entry name" value="Mpo1-like"/>
</dbReference>
<dbReference type="GO" id="GO:0046521">
    <property type="term" value="P:sphingoid catabolic process"/>
    <property type="evidence" value="ECO:0007669"/>
    <property type="project" value="TreeGrafter"/>
</dbReference>
<name>A0A1E7EN13_9STRA</name>
<gene>
    <name evidence="2" type="ORF">FRACYDRAFT_141877</name>
</gene>
<keyword evidence="1" id="KW-0812">Transmembrane</keyword>
<proteinExistence type="predicted"/>
<dbReference type="PANTHER" id="PTHR28026">
    <property type="entry name" value="DUF962 DOMAIN PROTEIN (AFU_ORTHOLOGUE AFUA_8G05310)"/>
    <property type="match status" value="1"/>
</dbReference>
<evidence type="ECO:0000313" key="2">
    <source>
        <dbReference type="EMBL" id="OEU06963.1"/>
    </source>
</evidence>
<dbReference type="AlphaFoldDB" id="A0A1E7EN13"/>
<evidence type="ECO:0000256" key="1">
    <source>
        <dbReference type="SAM" id="Phobius"/>
    </source>
</evidence>
<feature type="transmembrane region" description="Helical" evidence="1">
    <location>
        <begin position="46"/>
        <end position="69"/>
    </location>
</feature>
<evidence type="ECO:0000313" key="3">
    <source>
        <dbReference type="Proteomes" id="UP000095751"/>
    </source>
</evidence>
<feature type="non-terminal residue" evidence="2">
    <location>
        <position position="231"/>
    </location>
</feature>
<dbReference type="OrthoDB" id="2124888at2759"/>
<sequence length="231" mass="25909">SSFSFSLMLAHLFCAGISFVIIKSFFDFQNAQEALGFYGVYHQYGWNQVVHFFGVPGILWSMLVFFIHIKLPFIGTTSTLSSTSTKPNNHYSSLNYASFIAICYNLFYAHIDKVGAVLYGPIIYMMYVSAYRTYQNDQKEAAAASQSHSWYGTGKPLQIALAVHIFCWYIQIHLGHQIIEGAQPAVLKSLGGALSVAPLFAFYEGLWSLGINTSLQESTRILVDQYTKEIC</sequence>
<dbReference type="PANTHER" id="PTHR28026:SF9">
    <property type="entry name" value="2-HYDROXY-PALMITIC ACID DIOXYGENASE MPO1"/>
    <property type="match status" value="1"/>
</dbReference>